<proteinExistence type="predicted"/>
<accession>A0A3S6IC36</accession>
<organism evidence="1">
    <name type="scientific">Agrobacterium tumefaciens</name>
    <dbReference type="NCBI Taxonomy" id="358"/>
    <lineage>
        <taxon>Bacteria</taxon>
        <taxon>Pseudomonadati</taxon>
        <taxon>Pseudomonadota</taxon>
        <taxon>Alphaproteobacteria</taxon>
        <taxon>Hyphomicrobiales</taxon>
        <taxon>Rhizobiaceae</taxon>
        <taxon>Rhizobium/Agrobacterium group</taxon>
        <taxon>Agrobacterium</taxon>
        <taxon>Agrobacterium tumefaciens complex</taxon>
    </lineage>
</organism>
<geneLocation type="plasmid" evidence="1">
    <name>pTiEU6</name>
</geneLocation>
<protein>
    <submittedName>
        <fullName evidence="1">Uncharacterized protein</fullName>
    </submittedName>
</protein>
<sequence>MENLHARDVAGNAQWQPYEYLKAAFQADLIVVLGHQIETRLNRN</sequence>
<dbReference type="AlphaFoldDB" id="A0A3S6IC36"/>
<keyword evidence="1" id="KW-0614">Plasmid</keyword>
<evidence type="ECO:0000313" key="1">
    <source>
        <dbReference type="EMBL" id="ARU12336.1"/>
    </source>
</evidence>
<dbReference type="EMBL" id="KX388535">
    <property type="protein sequence ID" value="ARU12336.1"/>
    <property type="molecule type" value="Genomic_DNA"/>
</dbReference>
<reference evidence="1" key="1">
    <citation type="submission" date="2016-06" db="EMBL/GenBank/DDBJ databases">
        <title>Complete sequence of Ti-plasmid pTiEU6.</title>
        <authorList>
            <person name="Shao S."/>
            <person name="Henkel C."/>
            <person name="van Heusden G.H."/>
            <person name="Hooykaas P."/>
        </authorList>
    </citation>
    <scope>NUCLEOTIDE SEQUENCE</scope>
    <source>
        <strain evidence="1">EU6</strain>
        <plasmid evidence="1">pTiEU6</plasmid>
    </source>
</reference>
<gene>
    <name evidence="1" type="ORF">AgrTiEU6_108</name>
</gene>
<name>A0A3S6IC36_AGRTU</name>